<gene>
    <name evidence="1" type="ORF">BAU17_05630</name>
</gene>
<organism evidence="1 2">
    <name type="scientific">Candidatus Enterococcus willemsii</name>
    <dbReference type="NCBI Taxonomy" id="1857215"/>
    <lineage>
        <taxon>Bacteria</taxon>
        <taxon>Bacillati</taxon>
        <taxon>Bacillota</taxon>
        <taxon>Bacilli</taxon>
        <taxon>Lactobacillales</taxon>
        <taxon>Enterococcaceae</taxon>
        <taxon>Enterococcus</taxon>
    </lineage>
</organism>
<evidence type="ECO:0000313" key="1">
    <source>
        <dbReference type="EMBL" id="KAF1302765.1"/>
    </source>
</evidence>
<sequence length="258" mass="28650">MQIMISEIKNWMKDAGEIIKEALKKEGLTVDTKTSRKDLVTNLDKQTQDYLIKQILAFDPNAKILGEENGKDQLTDLSGRVFIIDPIDGTMNFVLEHENFCIMIAVYEEGQGVLGFVYDVMKEDFLWGGRDIGVFLNEERVPKPKDCALNEGLLGMNAVMYANNIGNARIMGERSMGVRMSGCAGVELMGMALGKRVGYVSNLAPWDYAAGGILIQALGMKMSNLYGKPLQMNGREQFIAGTPQVYEELLTLSMESLK</sequence>
<name>A0ABQ6YYP7_9ENTE</name>
<reference evidence="1 2" key="1">
    <citation type="submission" date="2016-06" db="EMBL/GenBank/DDBJ databases">
        <title>Four novel species of enterococci isolated from chicken manure.</title>
        <authorList>
            <person name="Van Tyne D."/>
        </authorList>
    </citation>
    <scope>NUCLEOTIDE SEQUENCE [LARGE SCALE GENOMIC DNA]</scope>
    <source>
        <strain evidence="1 2">CU12B</strain>
    </source>
</reference>
<protein>
    <submittedName>
        <fullName evidence="1">Inositol monophosphatase</fullName>
    </submittedName>
</protein>
<accession>A0ABQ6YYP7</accession>
<dbReference type="RefSeq" id="WP_161902673.1">
    <property type="nucleotide sequence ID" value="NZ_MAEL01000046.1"/>
</dbReference>
<dbReference type="InterPro" id="IPR000760">
    <property type="entry name" value="Inositol_monophosphatase-like"/>
</dbReference>
<dbReference type="Gene3D" id="3.40.190.80">
    <property type="match status" value="1"/>
</dbReference>
<dbReference type="PANTHER" id="PTHR20854:SF4">
    <property type="entry name" value="INOSITOL-1-MONOPHOSPHATASE-RELATED"/>
    <property type="match status" value="1"/>
</dbReference>
<evidence type="ECO:0000313" key="2">
    <source>
        <dbReference type="Proteomes" id="UP000782705"/>
    </source>
</evidence>
<keyword evidence="2" id="KW-1185">Reference proteome</keyword>
<dbReference type="PRINTS" id="PR00377">
    <property type="entry name" value="IMPHPHTASES"/>
</dbReference>
<dbReference type="SUPFAM" id="SSF56655">
    <property type="entry name" value="Carbohydrate phosphatase"/>
    <property type="match status" value="1"/>
</dbReference>
<dbReference type="PANTHER" id="PTHR20854">
    <property type="entry name" value="INOSITOL MONOPHOSPHATASE"/>
    <property type="match status" value="1"/>
</dbReference>
<dbReference type="Gene3D" id="3.30.540.10">
    <property type="entry name" value="Fructose-1,6-Bisphosphatase, subunit A, domain 1"/>
    <property type="match status" value="1"/>
</dbReference>
<dbReference type="EMBL" id="MAEL01000046">
    <property type="protein sequence ID" value="KAF1302765.1"/>
    <property type="molecule type" value="Genomic_DNA"/>
</dbReference>
<dbReference type="Proteomes" id="UP000782705">
    <property type="component" value="Unassembled WGS sequence"/>
</dbReference>
<proteinExistence type="predicted"/>
<dbReference type="CDD" id="cd01637">
    <property type="entry name" value="IMPase_like"/>
    <property type="match status" value="1"/>
</dbReference>
<comment type="caution">
    <text evidence="1">The sequence shown here is derived from an EMBL/GenBank/DDBJ whole genome shotgun (WGS) entry which is preliminary data.</text>
</comment>
<dbReference type="Pfam" id="PF00459">
    <property type="entry name" value="Inositol_P"/>
    <property type="match status" value="1"/>
</dbReference>